<feature type="chain" id="PRO_5047370930" evidence="1">
    <location>
        <begin position="23"/>
        <end position="74"/>
    </location>
</feature>
<dbReference type="EMBL" id="JAKWBL010000004">
    <property type="protein sequence ID" value="MCH5599802.1"/>
    <property type="molecule type" value="Genomic_DNA"/>
</dbReference>
<organism evidence="2 3">
    <name type="scientific">Niabella ginsengisoli</name>
    <dbReference type="NCBI Taxonomy" id="522298"/>
    <lineage>
        <taxon>Bacteria</taxon>
        <taxon>Pseudomonadati</taxon>
        <taxon>Bacteroidota</taxon>
        <taxon>Chitinophagia</taxon>
        <taxon>Chitinophagales</taxon>
        <taxon>Chitinophagaceae</taxon>
        <taxon>Niabella</taxon>
    </lineage>
</organism>
<proteinExistence type="predicted"/>
<keyword evidence="3" id="KW-1185">Reference proteome</keyword>
<dbReference type="RefSeq" id="WP_240833385.1">
    <property type="nucleotide sequence ID" value="NZ_JAKWBL010000004.1"/>
</dbReference>
<accession>A0ABS9SN65</accession>
<gene>
    <name evidence="2" type="ORF">MKP09_18730</name>
</gene>
<reference evidence="2 3" key="1">
    <citation type="submission" date="2022-02" db="EMBL/GenBank/DDBJ databases">
        <authorList>
            <person name="Min J."/>
        </authorList>
    </citation>
    <scope>NUCLEOTIDE SEQUENCE [LARGE SCALE GENOMIC DNA]</scope>
    <source>
        <strain evidence="2 3">GR10-1</strain>
    </source>
</reference>
<protein>
    <submittedName>
        <fullName evidence="2">Uncharacterized protein</fullName>
    </submittedName>
</protein>
<name>A0ABS9SN65_9BACT</name>
<evidence type="ECO:0000256" key="1">
    <source>
        <dbReference type="SAM" id="SignalP"/>
    </source>
</evidence>
<feature type="signal peptide" evidence="1">
    <location>
        <begin position="1"/>
        <end position="22"/>
    </location>
</feature>
<evidence type="ECO:0000313" key="3">
    <source>
        <dbReference type="Proteomes" id="UP001202248"/>
    </source>
</evidence>
<comment type="caution">
    <text evidence="2">The sequence shown here is derived from an EMBL/GenBank/DDBJ whole genome shotgun (WGS) entry which is preliminary data.</text>
</comment>
<evidence type="ECO:0000313" key="2">
    <source>
        <dbReference type="EMBL" id="MCH5599802.1"/>
    </source>
</evidence>
<dbReference type="Proteomes" id="UP001202248">
    <property type="component" value="Unassembled WGS sequence"/>
</dbReference>
<keyword evidence="1" id="KW-0732">Signal</keyword>
<sequence>MRCKILLSFAIMMFAISSGVLAQNAARTITGKVTDEKRASPLRILALHWIALLWERRPTPKVFTPLHLLKKPNA</sequence>